<reference evidence="1" key="1">
    <citation type="submission" date="2021-03" db="EMBL/GenBank/DDBJ databases">
        <authorList>
            <consortium name="DOE Joint Genome Institute"/>
            <person name="Ahrendt S."/>
            <person name="Looney B.P."/>
            <person name="Miyauchi S."/>
            <person name="Morin E."/>
            <person name="Drula E."/>
            <person name="Courty P.E."/>
            <person name="Chicoki N."/>
            <person name="Fauchery L."/>
            <person name="Kohler A."/>
            <person name="Kuo A."/>
            <person name="Labutti K."/>
            <person name="Pangilinan J."/>
            <person name="Lipzen A."/>
            <person name="Riley R."/>
            <person name="Andreopoulos W."/>
            <person name="He G."/>
            <person name="Johnson J."/>
            <person name="Barry K.W."/>
            <person name="Grigoriev I.V."/>
            <person name="Nagy L."/>
            <person name="Hibbett D."/>
            <person name="Henrissat B."/>
            <person name="Matheny P.B."/>
            <person name="Labbe J."/>
            <person name="Martin F."/>
        </authorList>
    </citation>
    <scope>NUCLEOTIDE SEQUENCE</scope>
    <source>
        <strain evidence="1">HHB10654</strain>
    </source>
</reference>
<evidence type="ECO:0000313" key="1">
    <source>
        <dbReference type="EMBL" id="KAI0054226.1"/>
    </source>
</evidence>
<accession>A0ACB8SEN7</accession>
<dbReference type="Proteomes" id="UP000814140">
    <property type="component" value="Unassembled WGS sequence"/>
</dbReference>
<gene>
    <name evidence="1" type="ORF">BV25DRAFT_1922903</name>
</gene>
<organism evidence="1 2">
    <name type="scientific">Artomyces pyxidatus</name>
    <dbReference type="NCBI Taxonomy" id="48021"/>
    <lineage>
        <taxon>Eukaryota</taxon>
        <taxon>Fungi</taxon>
        <taxon>Dikarya</taxon>
        <taxon>Basidiomycota</taxon>
        <taxon>Agaricomycotina</taxon>
        <taxon>Agaricomycetes</taxon>
        <taxon>Russulales</taxon>
        <taxon>Auriscalpiaceae</taxon>
        <taxon>Artomyces</taxon>
    </lineage>
</organism>
<name>A0ACB8SEN7_9AGAM</name>
<evidence type="ECO:0000313" key="2">
    <source>
        <dbReference type="Proteomes" id="UP000814140"/>
    </source>
</evidence>
<protein>
    <submittedName>
        <fullName evidence="1">Uncharacterized protein</fullName>
    </submittedName>
</protein>
<sequence>MSTPFGGHVRIALIVEEYRLTGFGVQGDRVVFILFGEPKSSSADYKENLS</sequence>
<comment type="caution">
    <text evidence="1">The sequence shown here is derived from an EMBL/GenBank/DDBJ whole genome shotgun (WGS) entry which is preliminary data.</text>
</comment>
<reference evidence="1" key="2">
    <citation type="journal article" date="2022" name="New Phytol.">
        <title>Evolutionary transition to the ectomycorrhizal habit in the genomes of a hyperdiverse lineage of mushroom-forming fungi.</title>
        <authorList>
            <person name="Looney B."/>
            <person name="Miyauchi S."/>
            <person name="Morin E."/>
            <person name="Drula E."/>
            <person name="Courty P.E."/>
            <person name="Kohler A."/>
            <person name="Kuo A."/>
            <person name="LaButti K."/>
            <person name="Pangilinan J."/>
            <person name="Lipzen A."/>
            <person name="Riley R."/>
            <person name="Andreopoulos W."/>
            <person name="He G."/>
            <person name="Johnson J."/>
            <person name="Nolan M."/>
            <person name="Tritt A."/>
            <person name="Barry K.W."/>
            <person name="Grigoriev I.V."/>
            <person name="Nagy L.G."/>
            <person name="Hibbett D."/>
            <person name="Henrissat B."/>
            <person name="Matheny P.B."/>
            <person name="Labbe J."/>
            <person name="Martin F.M."/>
        </authorList>
    </citation>
    <scope>NUCLEOTIDE SEQUENCE</scope>
    <source>
        <strain evidence="1">HHB10654</strain>
    </source>
</reference>
<proteinExistence type="predicted"/>
<dbReference type="EMBL" id="MU277614">
    <property type="protein sequence ID" value="KAI0054226.1"/>
    <property type="molecule type" value="Genomic_DNA"/>
</dbReference>
<keyword evidence="2" id="KW-1185">Reference proteome</keyword>